<dbReference type="Gene3D" id="1.20.120.1630">
    <property type="match status" value="1"/>
</dbReference>
<dbReference type="OrthoDB" id="422086at2759"/>
<dbReference type="VEuPathDB" id="FungiDB:BCV72DRAFT_323590"/>
<name>A0A1X0R973_RHIZD</name>
<evidence type="ECO:0000256" key="4">
    <source>
        <dbReference type="ARBA" id="ARBA00022691"/>
    </source>
</evidence>
<keyword evidence="10" id="KW-1208">Phospholipid metabolism</keyword>
<proteinExistence type="predicted"/>
<evidence type="ECO:0000256" key="5">
    <source>
        <dbReference type="ARBA" id="ARBA00022692"/>
    </source>
</evidence>
<gene>
    <name evidence="12" type="ORF">BCV72DRAFT_323590</name>
</gene>
<dbReference type="Pfam" id="PF04191">
    <property type="entry name" value="PEMT"/>
    <property type="match status" value="1"/>
</dbReference>
<evidence type="ECO:0000256" key="6">
    <source>
        <dbReference type="ARBA" id="ARBA00022989"/>
    </source>
</evidence>
<keyword evidence="3" id="KW-0489">Methyltransferase</keyword>
<dbReference type="GO" id="GO:0012505">
    <property type="term" value="C:endomembrane system"/>
    <property type="evidence" value="ECO:0007669"/>
    <property type="project" value="UniProtKB-SubCell"/>
</dbReference>
<accession>A0A1X0R973</accession>
<keyword evidence="2" id="KW-0444">Lipid biosynthesis</keyword>
<keyword evidence="4" id="KW-0949">S-adenosyl-L-methionine</keyword>
<evidence type="ECO:0000256" key="10">
    <source>
        <dbReference type="ARBA" id="ARBA00023264"/>
    </source>
</evidence>
<feature type="transmembrane region" description="Helical" evidence="11">
    <location>
        <begin position="127"/>
        <end position="156"/>
    </location>
</feature>
<dbReference type="PANTHER" id="PTHR43847:SF1">
    <property type="entry name" value="BLL3993 PROTEIN"/>
    <property type="match status" value="1"/>
</dbReference>
<evidence type="ECO:0000256" key="9">
    <source>
        <dbReference type="ARBA" id="ARBA00023209"/>
    </source>
</evidence>
<dbReference type="GO" id="GO:0006656">
    <property type="term" value="P:phosphatidylcholine biosynthetic process"/>
    <property type="evidence" value="ECO:0007669"/>
    <property type="project" value="UniProtKB-UniPathway"/>
</dbReference>
<dbReference type="InterPro" id="IPR007318">
    <property type="entry name" value="Phopholipid_MeTrfase"/>
</dbReference>
<sequence>MTFVVLVLAYAILASLFYVEYHYKTRTTTTLQTAGDDRGTTRLLLLSYLIAITTPLVCLLLLDTTTAMSDYVKWTGLGIMLSAIFFLRWATTVNPFYLPSLSTTDDQFICTDGPYKLIRHPGYCAFMLAWFGFGLTTGSWIAFFIIFLLLSLVYLLRIQAEEQMMLDRFGVDYQQYMNETYRIIPYVY</sequence>
<keyword evidence="7" id="KW-0443">Lipid metabolism</keyword>
<evidence type="ECO:0000313" key="12">
    <source>
        <dbReference type="EMBL" id="ORE08553.1"/>
    </source>
</evidence>
<dbReference type="Proteomes" id="UP000242414">
    <property type="component" value="Unassembled WGS sequence"/>
</dbReference>
<keyword evidence="8 11" id="KW-0472">Membrane</keyword>
<keyword evidence="9" id="KW-0594">Phospholipid biosynthesis</keyword>
<dbReference type="GO" id="GO:0032259">
    <property type="term" value="P:methylation"/>
    <property type="evidence" value="ECO:0007669"/>
    <property type="project" value="UniProtKB-KW"/>
</dbReference>
<reference evidence="12" key="1">
    <citation type="journal article" date="2016" name="Proc. Natl. Acad. Sci. U.S.A.">
        <title>Lipid metabolic changes in an early divergent fungus govern the establishment of a mutualistic symbiosis with endobacteria.</title>
        <authorList>
            <person name="Lastovetsky O.A."/>
            <person name="Gaspar M.L."/>
            <person name="Mondo S.J."/>
            <person name="LaButti K.M."/>
            <person name="Sandor L."/>
            <person name="Grigoriev I.V."/>
            <person name="Henry S.A."/>
            <person name="Pawlowska T.E."/>
        </authorList>
    </citation>
    <scope>NUCLEOTIDE SEQUENCE [LARGE SCALE GENOMIC DNA]</scope>
    <source>
        <strain evidence="12">ATCC 52814</strain>
    </source>
</reference>
<evidence type="ECO:0000256" key="7">
    <source>
        <dbReference type="ARBA" id="ARBA00023098"/>
    </source>
</evidence>
<dbReference type="EMBL" id="KV921887">
    <property type="protein sequence ID" value="ORE08553.1"/>
    <property type="molecule type" value="Genomic_DNA"/>
</dbReference>
<evidence type="ECO:0000256" key="1">
    <source>
        <dbReference type="ARBA" id="ARBA00004127"/>
    </source>
</evidence>
<keyword evidence="6 11" id="KW-1133">Transmembrane helix</keyword>
<dbReference type="PANTHER" id="PTHR43847">
    <property type="entry name" value="BLL3993 PROTEIN"/>
    <property type="match status" value="1"/>
</dbReference>
<dbReference type="UniPathway" id="UPA00753"/>
<evidence type="ECO:0000256" key="11">
    <source>
        <dbReference type="SAM" id="Phobius"/>
    </source>
</evidence>
<evidence type="ECO:0000256" key="3">
    <source>
        <dbReference type="ARBA" id="ARBA00022603"/>
    </source>
</evidence>
<keyword evidence="3" id="KW-0808">Transferase</keyword>
<keyword evidence="5 11" id="KW-0812">Transmembrane</keyword>
<evidence type="ECO:0000256" key="2">
    <source>
        <dbReference type="ARBA" id="ARBA00022516"/>
    </source>
</evidence>
<dbReference type="InterPro" id="IPR052527">
    <property type="entry name" value="Metal_cation-efflux_comp"/>
</dbReference>
<dbReference type="PROSITE" id="PS50244">
    <property type="entry name" value="S5A_REDUCTASE"/>
    <property type="match status" value="1"/>
</dbReference>
<feature type="transmembrane region" description="Helical" evidence="11">
    <location>
        <begin position="43"/>
        <end position="62"/>
    </location>
</feature>
<organism evidence="12">
    <name type="scientific">Rhizopus microsporus var. microsporus</name>
    <dbReference type="NCBI Taxonomy" id="86635"/>
    <lineage>
        <taxon>Eukaryota</taxon>
        <taxon>Fungi</taxon>
        <taxon>Fungi incertae sedis</taxon>
        <taxon>Mucoromycota</taxon>
        <taxon>Mucoromycotina</taxon>
        <taxon>Mucoromycetes</taxon>
        <taxon>Mucorales</taxon>
        <taxon>Mucorineae</taxon>
        <taxon>Rhizopodaceae</taxon>
        <taxon>Rhizopus</taxon>
    </lineage>
</organism>
<comment type="subcellular location">
    <subcellularLocation>
        <location evidence="1">Endomembrane system</location>
        <topology evidence="1">Multi-pass membrane protein</topology>
    </subcellularLocation>
</comment>
<dbReference type="GO" id="GO:0008168">
    <property type="term" value="F:methyltransferase activity"/>
    <property type="evidence" value="ECO:0007669"/>
    <property type="project" value="UniProtKB-KW"/>
</dbReference>
<protein>
    <submittedName>
        <fullName evidence="12">Uncharacterized protein</fullName>
    </submittedName>
</protein>
<evidence type="ECO:0000256" key="8">
    <source>
        <dbReference type="ARBA" id="ARBA00023136"/>
    </source>
</evidence>
<dbReference type="AlphaFoldDB" id="A0A1X0R973"/>
<feature type="transmembrane region" description="Helical" evidence="11">
    <location>
        <begin position="74"/>
        <end position="91"/>
    </location>
</feature>